<proteinExistence type="predicted"/>
<accession>A0A380NIA8</accession>
<dbReference type="PANTHER" id="PTHR11669">
    <property type="entry name" value="REPLICATION FACTOR C / DNA POLYMERASE III GAMMA-TAU SUBUNIT"/>
    <property type="match status" value="1"/>
</dbReference>
<dbReference type="RefSeq" id="WP_115309486.1">
    <property type="nucleotide sequence ID" value="NZ_UHIO01000001.1"/>
</dbReference>
<dbReference type="GO" id="GO:0006261">
    <property type="term" value="P:DNA-templated DNA replication"/>
    <property type="evidence" value="ECO:0007669"/>
    <property type="project" value="TreeGrafter"/>
</dbReference>
<organism evidence="1 2">
    <name type="scientific">Veillonella criceti</name>
    <dbReference type="NCBI Taxonomy" id="103891"/>
    <lineage>
        <taxon>Bacteria</taxon>
        <taxon>Bacillati</taxon>
        <taxon>Bacillota</taxon>
        <taxon>Negativicutes</taxon>
        <taxon>Veillonellales</taxon>
        <taxon>Veillonellaceae</taxon>
        <taxon>Veillonella</taxon>
    </lineage>
</organism>
<dbReference type="AlphaFoldDB" id="A0A380NIA8"/>
<dbReference type="Gene3D" id="3.40.50.300">
    <property type="entry name" value="P-loop containing nucleotide triphosphate hydrolases"/>
    <property type="match status" value="1"/>
</dbReference>
<keyword evidence="2" id="KW-1185">Reference proteome</keyword>
<dbReference type="SUPFAM" id="SSF52540">
    <property type="entry name" value="P-loop containing nucleoside triphosphate hydrolases"/>
    <property type="match status" value="1"/>
</dbReference>
<gene>
    <name evidence="1" type="ORF">NCTC12020_00220</name>
</gene>
<dbReference type="OrthoDB" id="9810148at2"/>
<evidence type="ECO:0000313" key="2">
    <source>
        <dbReference type="Proteomes" id="UP000255367"/>
    </source>
</evidence>
<protein>
    <submittedName>
        <fullName evidence="1">DNA polymerase III subunit delta</fullName>
    </submittedName>
</protein>
<name>A0A380NIA8_9FIRM</name>
<dbReference type="EMBL" id="UHIO01000001">
    <property type="protein sequence ID" value="SUP40122.1"/>
    <property type="molecule type" value="Genomic_DNA"/>
</dbReference>
<dbReference type="Pfam" id="PF13177">
    <property type="entry name" value="DNA_pol3_delta2"/>
    <property type="match status" value="1"/>
</dbReference>
<reference evidence="1 2" key="1">
    <citation type="submission" date="2018-06" db="EMBL/GenBank/DDBJ databases">
        <authorList>
            <consortium name="Pathogen Informatics"/>
            <person name="Doyle S."/>
        </authorList>
    </citation>
    <scope>NUCLEOTIDE SEQUENCE [LARGE SCALE GENOMIC DNA]</scope>
    <source>
        <strain evidence="1 2">NCTC12020</strain>
    </source>
</reference>
<sequence>MSYFDQVIGQRSIITHLTTLVERGTLPHSLLLYGEQGLGKLNTAIGLASLLIGRPVFSPDGGATFLEAVSSARMTDGESEKKTEAEGLPLYIDHGEAFWLRPMKSVLKVEQWYELLTSYLGRTSESRRVVIVEDFQTANAVMANAMLKTIEEPPANVFFLIITNQIATVLPTIKSRCMLVPFGPVSDTEIATALAKEGIQGDLRQALGAGQGNPALVRELALKGSLPLLEQAMKIMEGLPKRLFFTQLSLQTEALNRDDMRELMGWLRLLARDMMALRVGAPDEVLQCPLQKARMLAILDSWRVKSLLAVERETLAAEEALRLYVKAGLVMDGVLIALRQALKEDTQ</sequence>
<dbReference type="Proteomes" id="UP000255367">
    <property type="component" value="Unassembled WGS sequence"/>
</dbReference>
<dbReference type="PANTHER" id="PTHR11669:SF0">
    <property type="entry name" value="PROTEIN STICHEL-LIKE 2"/>
    <property type="match status" value="1"/>
</dbReference>
<evidence type="ECO:0000313" key="1">
    <source>
        <dbReference type="EMBL" id="SUP40122.1"/>
    </source>
</evidence>
<dbReference type="InterPro" id="IPR027417">
    <property type="entry name" value="P-loop_NTPase"/>
</dbReference>
<dbReference type="InterPro" id="IPR050238">
    <property type="entry name" value="DNA_Rep/Repair_Clamp_Loader"/>
</dbReference>